<dbReference type="EMBL" id="JACOPG010000003">
    <property type="protein sequence ID" value="MBC5686584.1"/>
    <property type="molecule type" value="Genomic_DNA"/>
</dbReference>
<evidence type="ECO:0000259" key="2">
    <source>
        <dbReference type="Pfam" id="PF13539"/>
    </source>
</evidence>
<keyword evidence="4" id="KW-1185">Reference proteome</keyword>
<dbReference type="Pfam" id="PF13539">
    <property type="entry name" value="Peptidase_M15_4"/>
    <property type="match status" value="1"/>
</dbReference>
<keyword evidence="1" id="KW-0472">Membrane</keyword>
<sequence length="290" mass="33162">MAEKGADNRKEKTSHRIRYGSLIVMLAVLILGIVYLHGMVQRSEEKAPASQSETPGAGQETTILESIENLKAGQILDAASLDLNDPDKYFTSSQLTEEQKEDMKGKSYIDNPDISYDDLSYLKVLHYNYEHEIQVGEIVVNTKVAEDCRQIFLELFQEGYEIHSMYRIDRFYGDDTTRDAEQADIDSINQDNTSAFHYRKIAGTNVTSEHAYGMAIDINPLENPYVPANDVTAAGASPYLQYDLYKDRSNLRPHMITHEDICYQIFTRHGFTWGGDWKGTKDYQHFEKEM</sequence>
<evidence type="ECO:0000313" key="3">
    <source>
        <dbReference type="EMBL" id="MBC5686584.1"/>
    </source>
</evidence>
<dbReference type="SUPFAM" id="SSF55166">
    <property type="entry name" value="Hedgehog/DD-peptidase"/>
    <property type="match status" value="1"/>
</dbReference>
<name>A0ABR7GGJ6_9FIRM</name>
<dbReference type="InterPro" id="IPR039561">
    <property type="entry name" value="Peptidase_M15C"/>
</dbReference>
<dbReference type="Proteomes" id="UP000643810">
    <property type="component" value="Unassembled WGS sequence"/>
</dbReference>
<gene>
    <name evidence="3" type="ORF">H8R94_08240</name>
</gene>
<proteinExistence type="predicted"/>
<dbReference type="InterPro" id="IPR009045">
    <property type="entry name" value="Zn_M74/Hedgehog-like"/>
</dbReference>
<dbReference type="RefSeq" id="WP_186854379.1">
    <property type="nucleotide sequence ID" value="NZ_JACOPG010000003.1"/>
</dbReference>
<comment type="caution">
    <text evidence="3">The sequence shown here is derived from an EMBL/GenBank/DDBJ whole genome shotgun (WGS) entry which is preliminary data.</text>
</comment>
<keyword evidence="1" id="KW-0812">Transmembrane</keyword>
<dbReference type="CDD" id="cd14845">
    <property type="entry name" value="L-Ala-D-Glu_peptidase_like"/>
    <property type="match status" value="1"/>
</dbReference>
<reference evidence="3 4" key="1">
    <citation type="submission" date="2020-08" db="EMBL/GenBank/DDBJ databases">
        <title>Genome public.</title>
        <authorList>
            <person name="Liu C."/>
            <person name="Sun Q."/>
        </authorList>
    </citation>
    <scope>NUCLEOTIDE SEQUENCE [LARGE SCALE GENOMIC DNA]</scope>
    <source>
        <strain evidence="3 4">NSJ-9</strain>
    </source>
</reference>
<protein>
    <submittedName>
        <fullName evidence="3">M15 family metallopeptidase</fullName>
    </submittedName>
</protein>
<dbReference type="Gene3D" id="3.30.1380.10">
    <property type="match status" value="1"/>
</dbReference>
<evidence type="ECO:0000256" key="1">
    <source>
        <dbReference type="SAM" id="Phobius"/>
    </source>
</evidence>
<evidence type="ECO:0000313" key="4">
    <source>
        <dbReference type="Proteomes" id="UP000643810"/>
    </source>
</evidence>
<keyword evidence="1" id="KW-1133">Transmembrane helix</keyword>
<accession>A0ABR7GGJ6</accession>
<organism evidence="3 4">
    <name type="scientific">Roseburia lenta</name>
    <dbReference type="NCBI Taxonomy" id="2763061"/>
    <lineage>
        <taxon>Bacteria</taxon>
        <taxon>Bacillati</taxon>
        <taxon>Bacillota</taxon>
        <taxon>Clostridia</taxon>
        <taxon>Lachnospirales</taxon>
        <taxon>Lachnospiraceae</taxon>
        <taxon>Roseburia</taxon>
    </lineage>
</organism>
<feature type="domain" description="Peptidase M15C" evidence="2">
    <location>
        <begin position="203"/>
        <end position="288"/>
    </location>
</feature>
<feature type="transmembrane region" description="Helical" evidence="1">
    <location>
        <begin position="21"/>
        <end position="40"/>
    </location>
</feature>